<feature type="compositionally biased region" description="Polar residues" evidence="1">
    <location>
        <begin position="30"/>
        <end position="48"/>
    </location>
</feature>
<evidence type="ECO:0000259" key="2">
    <source>
        <dbReference type="Pfam" id="PF08588"/>
    </source>
</evidence>
<sequence>MASRLKDAFSKASPFSRSKPKATIAETAATPANISSDATFSEAHSNAGFTDESPAQAAAPPPTSSTTTSPRSSSSYTTATSTTNTSSAATAPEPEPKPGPVEPAPAPAADQPEPDALHNRYKLHVTAGPSYDPASHTTVRVNTPHTVLVSNAHVTARVAVRVRDFSGLPTACPASSPYFAAPQHARDRYSISFSFVPKRDLPADEAVWGPDCARPVRDRLPPGFNAAVGIVKRFVDPSIEVDAYADEPWVYAPALSCWFVLRVGGVVGGDGEGDVEVPPPQRTEELDEGEVVKKGVGVLEEGADGDGEAVREAWGCPPDAAKRRKWFVNAKRREGVVFEKGRLYQGDFFNPYLDFDKFALRLPGFSLGVLKYIDEKTHQLRWVFKNKVTGEVYFCVIFNLLFGDELKEALRAERAADQELD</sequence>
<comment type="caution">
    <text evidence="3">The sequence shown here is derived from an EMBL/GenBank/DDBJ whole genome shotgun (WGS) entry which is preliminary data.</text>
</comment>
<protein>
    <submittedName>
        <fullName evidence="3">UPF0590 protein</fullName>
    </submittedName>
</protein>
<reference evidence="3 4" key="1">
    <citation type="submission" date="2017-01" db="EMBL/GenBank/DDBJ databases">
        <title>Draft genome sequence of Diplodia seriata F98.1, a fungal species involved in grapevine trunk diseases.</title>
        <authorList>
            <person name="Robert-Siegwald G."/>
            <person name="Vallet J."/>
            <person name="Abou-Mansour E."/>
            <person name="Xu J."/>
            <person name="Rey P."/>
            <person name="Bertsch C."/>
            <person name="Rego C."/>
            <person name="Larignon P."/>
            <person name="Fontaine F."/>
            <person name="Lebrun M.-H."/>
        </authorList>
    </citation>
    <scope>NUCLEOTIDE SEQUENCE [LARGE SCALE GENOMIC DNA]</scope>
    <source>
        <strain evidence="3 4">F98.1</strain>
    </source>
</reference>
<feature type="compositionally biased region" description="Pro residues" evidence="1">
    <location>
        <begin position="97"/>
        <end position="106"/>
    </location>
</feature>
<dbReference type="Pfam" id="PF08588">
    <property type="entry name" value="Duc1"/>
    <property type="match status" value="1"/>
</dbReference>
<dbReference type="PANTHER" id="PTHR34826">
    <property type="entry name" value="UPF0590 PROTEIN C409.17C"/>
    <property type="match status" value="1"/>
</dbReference>
<accession>A0A1S8B615</accession>
<evidence type="ECO:0000313" key="4">
    <source>
        <dbReference type="Proteomes" id="UP000190776"/>
    </source>
</evidence>
<feature type="compositionally biased region" description="Low complexity" evidence="1">
    <location>
        <begin position="53"/>
        <end position="92"/>
    </location>
</feature>
<feature type="region of interest" description="Disordered" evidence="1">
    <location>
        <begin position="1"/>
        <end position="114"/>
    </location>
</feature>
<feature type="domain" description="Domain of unknown function at the cortex 1" evidence="2">
    <location>
        <begin position="122"/>
        <end position="400"/>
    </location>
</feature>
<dbReference type="EMBL" id="MSZU01000113">
    <property type="protein sequence ID" value="OMP82949.1"/>
    <property type="molecule type" value="Genomic_DNA"/>
</dbReference>
<dbReference type="Proteomes" id="UP000190776">
    <property type="component" value="Unassembled WGS sequence"/>
</dbReference>
<evidence type="ECO:0000256" key="1">
    <source>
        <dbReference type="SAM" id="MobiDB-lite"/>
    </source>
</evidence>
<dbReference type="InterPro" id="IPR013897">
    <property type="entry name" value="Duc1"/>
</dbReference>
<dbReference type="OrthoDB" id="2119945at2759"/>
<evidence type="ECO:0000313" key="3">
    <source>
        <dbReference type="EMBL" id="OMP82949.1"/>
    </source>
</evidence>
<proteinExistence type="predicted"/>
<dbReference type="PANTHER" id="PTHR34826:SF2">
    <property type="entry name" value="UPF0590 PROTEIN C409.17C"/>
    <property type="match status" value="1"/>
</dbReference>
<name>A0A1S8B615_9PEZI</name>
<organism evidence="3 4">
    <name type="scientific">Diplodia seriata</name>
    <dbReference type="NCBI Taxonomy" id="420778"/>
    <lineage>
        <taxon>Eukaryota</taxon>
        <taxon>Fungi</taxon>
        <taxon>Dikarya</taxon>
        <taxon>Ascomycota</taxon>
        <taxon>Pezizomycotina</taxon>
        <taxon>Dothideomycetes</taxon>
        <taxon>Dothideomycetes incertae sedis</taxon>
        <taxon>Botryosphaeriales</taxon>
        <taxon>Botryosphaeriaceae</taxon>
        <taxon>Diplodia</taxon>
    </lineage>
</organism>
<dbReference type="STRING" id="420778.A0A1S8B615"/>
<dbReference type="AlphaFoldDB" id="A0A1S8B615"/>
<gene>
    <name evidence="3" type="ORF">BK809_0001140</name>
</gene>